<feature type="signal peptide" evidence="1">
    <location>
        <begin position="1"/>
        <end position="26"/>
    </location>
</feature>
<dbReference type="PROSITE" id="PS51257">
    <property type="entry name" value="PROKAR_LIPOPROTEIN"/>
    <property type="match status" value="1"/>
</dbReference>
<proteinExistence type="predicted"/>
<feature type="chain" id="PRO_5002117139" description="Lipoprotein" evidence="1">
    <location>
        <begin position="27"/>
        <end position="138"/>
    </location>
</feature>
<organism evidence="2 3">
    <name type="scientific">Candidatus Methylopumilus turicensis</name>
    <dbReference type="NCBI Taxonomy" id="1581680"/>
    <lineage>
        <taxon>Bacteria</taxon>
        <taxon>Pseudomonadati</taxon>
        <taxon>Pseudomonadota</taxon>
        <taxon>Betaproteobacteria</taxon>
        <taxon>Nitrosomonadales</taxon>
        <taxon>Methylophilaceae</taxon>
        <taxon>Candidatus Methylopumilus</taxon>
    </lineage>
</organism>
<dbReference type="RefSeq" id="WP_045751353.1">
    <property type="nucleotide sequence ID" value="NZ_LN794158.1"/>
</dbReference>
<keyword evidence="1" id="KW-0732">Signal</keyword>
<gene>
    <name evidence="2" type="ORF">BN1209_1163</name>
</gene>
<evidence type="ECO:0000313" key="2">
    <source>
        <dbReference type="EMBL" id="CEN56204.1"/>
    </source>
</evidence>
<dbReference type="EMBL" id="LN794158">
    <property type="protein sequence ID" value="CEN56204.1"/>
    <property type="molecule type" value="Genomic_DNA"/>
</dbReference>
<protein>
    <recommendedName>
        <fullName evidence="4">Lipoprotein</fullName>
    </recommendedName>
</protein>
<dbReference type="Proteomes" id="UP000056322">
    <property type="component" value="Chromosome 1"/>
</dbReference>
<dbReference type="STRING" id="1581680.BN1209_1163"/>
<name>A0A0B7IYQ9_9PROT</name>
<dbReference type="HOGENOM" id="CLU_1852843_0_0_4"/>
<dbReference type="AlphaFoldDB" id="A0A0B7IYQ9"/>
<accession>A0A0B7IYQ9</accession>
<keyword evidence="3" id="KW-1185">Reference proteome</keyword>
<reference evidence="3" key="1">
    <citation type="submission" date="2014-12" db="EMBL/GenBank/DDBJ databases">
        <authorList>
            <person name="Salcher M.M."/>
        </authorList>
    </citation>
    <scope>NUCLEOTIDE SEQUENCE [LARGE SCALE GENOMIC DNA]</scope>
    <source>
        <strain evidence="3">MMS-10A-171</strain>
    </source>
</reference>
<evidence type="ECO:0000256" key="1">
    <source>
        <dbReference type="SAM" id="SignalP"/>
    </source>
</evidence>
<dbReference type="KEGG" id="mbac:BN1209_1163"/>
<sequence length="138" mass="15032">MTKLPKLIIAFSLLLGACATSGPINMQILQKDNSKIHYALWTGRTYSKAGFIEMDLGGKIYRGEPGRVNEANLFGLKSKTGTFSRSSSTSSLLTSYYRALLANDEGIGMRCDFSLDLSSGSGLCVDENGKQFEITLLF</sequence>
<evidence type="ECO:0008006" key="4">
    <source>
        <dbReference type="Google" id="ProtNLM"/>
    </source>
</evidence>
<evidence type="ECO:0000313" key="3">
    <source>
        <dbReference type="Proteomes" id="UP000056322"/>
    </source>
</evidence>